<dbReference type="Proteomes" id="UP000233786">
    <property type="component" value="Unassembled WGS sequence"/>
</dbReference>
<dbReference type="AlphaFoldDB" id="A0A2N3Y187"/>
<organism evidence="2 3">
    <name type="scientific">Saccharopolyspora spinosa</name>
    <dbReference type="NCBI Taxonomy" id="60894"/>
    <lineage>
        <taxon>Bacteria</taxon>
        <taxon>Bacillati</taxon>
        <taxon>Actinomycetota</taxon>
        <taxon>Actinomycetes</taxon>
        <taxon>Pseudonocardiales</taxon>
        <taxon>Pseudonocardiaceae</taxon>
        <taxon>Saccharopolyspora</taxon>
    </lineage>
</organism>
<comment type="similarity">
    <text evidence="1">Belongs to the WXG100 family.</text>
</comment>
<dbReference type="EMBL" id="PJNB01000001">
    <property type="protein sequence ID" value="PKW16653.1"/>
    <property type="molecule type" value="Genomic_DNA"/>
</dbReference>
<accession>A0A2N3Y187</accession>
<dbReference type="InterPro" id="IPR010310">
    <property type="entry name" value="T7SS_ESAT-6-like"/>
</dbReference>
<name>A0A2N3Y187_SACSN</name>
<dbReference type="SUPFAM" id="SSF140453">
    <property type="entry name" value="EsxAB dimer-like"/>
    <property type="match status" value="1"/>
</dbReference>
<proteinExistence type="inferred from homology"/>
<dbReference type="Pfam" id="PF06013">
    <property type="entry name" value="WXG100"/>
    <property type="match status" value="1"/>
</dbReference>
<evidence type="ECO:0000256" key="1">
    <source>
        <dbReference type="RuleBase" id="RU362001"/>
    </source>
</evidence>
<keyword evidence="3" id="KW-1185">Reference proteome</keyword>
<dbReference type="Gene3D" id="1.10.287.1060">
    <property type="entry name" value="ESAT-6-like"/>
    <property type="match status" value="1"/>
</dbReference>
<evidence type="ECO:0000313" key="3">
    <source>
        <dbReference type="Proteomes" id="UP000233786"/>
    </source>
</evidence>
<dbReference type="InterPro" id="IPR036689">
    <property type="entry name" value="ESAT-6-like_sf"/>
</dbReference>
<sequence length="100" mass="11309">MDQIAVDFRALEACEQALRRGVDEIDIQLTELEAVVSRLLGSWSGAAAEAYRAAQEEWDQAVAGMRENVREMYQLLATAHGNQASAVRSNARIWKVRRRY</sequence>
<dbReference type="RefSeq" id="WP_010309184.1">
    <property type="nucleotide sequence ID" value="NZ_CP061007.1"/>
</dbReference>
<evidence type="ECO:0000313" key="2">
    <source>
        <dbReference type="EMBL" id="PKW16653.1"/>
    </source>
</evidence>
<dbReference type="NCBIfam" id="TIGR03930">
    <property type="entry name" value="WXG100_ESAT6"/>
    <property type="match status" value="1"/>
</dbReference>
<gene>
    <name evidence="2" type="ORF">A8926_4506</name>
</gene>
<comment type="caution">
    <text evidence="2">The sequence shown here is derived from an EMBL/GenBank/DDBJ whole genome shotgun (WGS) entry which is preliminary data.</text>
</comment>
<dbReference type="STRING" id="994479.GCA_000194155_04459"/>
<reference evidence="2" key="1">
    <citation type="submission" date="2017-12" db="EMBL/GenBank/DDBJ databases">
        <title>Sequencing the genomes of 1000 Actinobacteria strains.</title>
        <authorList>
            <person name="Klenk H.-P."/>
        </authorList>
    </citation>
    <scope>NUCLEOTIDE SEQUENCE [LARGE SCALE GENOMIC DNA]</scope>
    <source>
        <strain evidence="2">DSM 44228</strain>
    </source>
</reference>
<protein>
    <recommendedName>
        <fullName evidence="1">ESAT-6-like protein</fullName>
    </recommendedName>
</protein>